<dbReference type="Proteomes" id="UP000237271">
    <property type="component" value="Unassembled WGS sequence"/>
</dbReference>
<dbReference type="Gene3D" id="2.40.10.10">
    <property type="entry name" value="Trypsin-like serine proteases"/>
    <property type="match status" value="1"/>
</dbReference>
<sequence>MASLIDTSVKTMFCGNIDSVICAGTGNGKDVCTGDGGGPLLVKDVVVNIVTSGPRDCGVLSGKYTPVSYTLAFMNDILDGGSTDNVTEKLTAGTSIFKLLRLKMSTDYLFKL</sequence>
<dbReference type="GO" id="GO:0004252">
    <property type="term" value="F:serine-type endopeptidase activity"/>
    <property type="evidence" value="ECO:0007669"/>
    <property type="project" value="InterPro"/>
</dbReference>
<evidence type="ECO:0000313" key="4">
    <source>
        <dbReference type="Proteomes" id="UP000237271"/>
    </source>
</evidence>
<dbReference type="SUPFAM" id="SSF50494">
    <property type="entry name" value="Trypsin-like serine proteases"/>
    <property type="match status" value="1"/>
</dbReference>
<proteinExistence type="predicted"/>
<dbReference type="Pfam" id="PF00089">
    <property type="entry name" value="Trypsin"/>
    <property type="match status" value="1"/>
</dbReference>
<dbReference type="GO" id="GO:0006508">
    <property type="term" value="P:proteolysis"/>
    <property type="evidence" value="ECO:0007669"/>
    <property type="project" value="InterPro"/>
</dbReference>
<dbReference type="AlphaFoldDB" id="A0A2P4YII8"/>
<protein>
    <recommendedName>
        <fullName evidence="2">Peptidase S1 domain-containing protein</fullName>
    </recommendedName>
</protein>
<keyword evidence="4" id="KW-1185">Reference proteome</keyword>
<comment type="caution">
    <text evidence="3">The sequence shown here is derived from an EMBL/GenBank/DDBJ whole genome shotgun (WGS) entry which is preliminary data.</text>
</comment>
<dbReference type="InterPro" id="IPR043504">
    <property type="entry name" value="Peptidase_S1_PA_chymotrypsin"/>
</dbReference>
<reference evidence="3 4" key="1">
    <citation type="journal article" date="2017" name="Genome Biol. Evol.">
        <title>Phytophthora megakarya and P. palmivora, closely related causal agents of cacao black pod rot, underwent increases in genome sizes and gene numbers by different mechanisms.</title>
        <authorList>
            <person name="Ali S.S."/>
            <person name="Shao J."/>
            <person name="Lary D.J."/>
            <person name="Kronmiller B."/>
            <person name="Shen D."/>
            <person name="Strem M.D."/>
            <person name="Amoako-Attah I."/>
            <person name="Akrofi A.Y."/>
            <person name="Begoude B.A."/>
            <person name="Ten Hoopen G.M."/>
            <person name="Coulibaly K."/>
            <person name="Kebe B.I."/>
            <person name="Melnick R.L."/>
            <person name="Guiltinan M.J."/>
            <person name="Tyler B.M."/>
            <person name="Meinhardt L.W."/>
            <person name="Bailey B.A."/>
        </authorList>
    </citation>
    <scope>NUCLEOTIDE SEQUENCE [LARGE SCALE GENOMIC DNA]</scope>
    <source>
        <strain evidence="4">sbr112.9</strain>
    </source>
</reference>
<dbReference type="InterPro" id="IPR009003">
    <property type="entry name" value="Peptidase_S1_PA"/>
</dbReference>
<gene>
    <name evidence="3" type="ORF">PHPALM_4976</name>
</gene>
<keyword evidence="1" id="KW-0843">Virulence</keyword>
<accession>A0A2P4YII8</accession>
<dbReference type="EMBL" id="NCKW01002451">
    <property type="protein sequence ID" value="POM77616.1"/>
    <property type="molecule type" value="Genomic_DNA"/>
</dbReference>
<evidence type="ECO:0000259" key="2">
    <source>
        <dbReference type="Pfam" id="PF00089"/>
    </source>
</evidence>
<evidence type="ECO:0000256" key="1">
    <source>
        <dbReference type="ARBA" id="ARBA00023026"/>
    </source>
</evidence>
<evidence type="ECO:0000313" key="3">
    <source>
        <dbReference type="EMBL" id="POM77616.1"/>
    </source>
</evidence>
<dbReference type="InterPro" id="IPR001254">
    <property type="entry name" value="Trypsin_dom"/>
</dbReference>
<dbReference type="OrthoDB" id="122635at2759"/>
<feature type="domain" description="Peptidase S1" evidence="2">
    <location>
        <begin position="17"/>
        <end position="70"/>
    </location>
</feature>
<organism evidence="3 4">
    <name type="scientific">Phytophthora palmivora</name>
    <dbReference type="NCBI Taxonomy" id="4796"/>
    <lineage>
        <taxon>Eukaryota</taxon>
        <taxon>Sar</taxon>
        <taxon>Stramenopiles</taxon>
        <taxon>Oomycota</taxon>
        <taxon>Peronosporomycetes</taxon>
        <taxon>Peronosporales</taxon>
        <taxon>Peronosporaceae</taxon>
        <taxon>Phytophthora</taxon>
    </lineage>
</organism>
<name>A0A2P4YII8_9STRA</name>